<dbReference type="InParanoid" id="F8Q5Y9"/>
<protein>
    <submittedName>
        <fullName evidence="2">Uncharacterized protein</fullName>
    </submittedName>
</protein>
<keyword evidence="3" id="KW-1185">Reference proteome</keyword>
<dbReference type="EMBL" id="GL945484">
    <property type="protein sequence ID" value="EGN96027.1"/>
    <property type="molecule type" value="Genomic_DNA"/>
</dbReference>
<organism evidence="3">
    <name type="scientific">Serpula lacrymans var. lacrymans (strain S7.3)</name>
    <name type="common">Dry rot fungus</name>
    <dbReference type="NCBI Taxonomy" id="936435"/>
    <lineage>
        <taxon>Eukaryota</taxon>
        <taxon>Fungi</taxon>
        <taxon>Dikarya</taxon>
        <taxon>Basidiomycota</taxon>
        <taxon>Agaricomycotina</taxon>
        <taxon>Agaricomycetes</taxon>
        <taxon>Agaricomycetidae</taxon>
        <taxon>Boletales</taxon>
        <taxon>Coniophorineae</taxon>
        <taxon>Serpulaceae</taxon>
        <taxon>Serpula</taxon>
    </lineage>
</organism>
<reference evidence="3" key="1">
    <citation type="journal article" date="2011" name="Science">
        <title>The plant cell wall-decomposing machinery underlies the functional diversity of forest fungi.</title>
        <authorList>
            <person name="Eastwood D.C."/>
            <person name="Floudas D."/>
            <person name="Binder M."/>
            <person name="Majcherczyk A."/>
            <person name="Schneider P."/>
            <person name="Aerts A."/>
            <person name="Asiegbu F.O."/>
            <person name="Baker S.E."/>
            <person name="Barry K."/>
            <person name="Bendiksby M."/>
            <person name="Blumentritt M."/>
            <person name="Coutinho P.M."/>
            <person name="Cullen D."/>
            <person name="de Vries R.P."/>
            <person name="Gathman A."/>
            <person name="Goodell B."/>
            <person name="Henrissat B."/>
            <person name="Ihrmark K."/>
            <person name="Kauserud H."/>
            <person name="Kohler A."/>
            <person name="LaButti K."/>
            <person name="Lapidus A."/>
            <person name="Lavin J.L."/>
            <person name="Lee Y.-H."/>
            <person name="Lindquist E."/>
            <person name="Lilly W."/>
            <person name="Lucas S."/>
            <person name="Morin E."/>
            <person name="Murat C."/>
            <person name="Oguiza J.A."/>
            <person name="Park J."/>
            <person name="Pisabarro A.G."/>
            <person name="Riley R."/>
            <person name="Rosling A."/>
            <person name="Salamov A."/>
            <person name="Schmidt O."/>
            <person name="Schmutz J."/>
            <person name="Skrede I."/>
            <person name="Stenlid J."/>
            <person name="Wiebenga A."/>
            <person name="Xie X."/>
            <person name="Kuees U."/>
            <person name="Hibbett D.S."/>
            <person name="Hoffmeister D."/>
            <person name="Hoegberg N."/>
            <person name="Martin F."/>
            <person name="Grigoriev I.V."/>
            <person name="Watkinson S.C."/>
        </authorList>
    </citation>
    <scope>NUCLEOTIDE SEQUENCE [LARGE SCALE GENOMIC DNA]</scope>
    <source>
        <strain evidence="3">strain S7.3</strain>
    </source>
</reference>
<feature type="region of interest" description="Disordered" evidence="1">
    <location>
        <begin position="248"/>
        <end position="273"/>
    </location>
</feature>
<evidence type="ECO:0000313" key="3">
    <source>
        <dbReference type="Proteomes" id="UP000008063"/>
    </source>
</evidence>
<sequence length="365" mass="39938">MAELLSDVMRVVVIQGVPPMGNFEHLAGLRVKIKNGVVLTNYHGLDRIPPSPSSSSTLTKSVFTVLSRTPTPPLTKLRKLAALQTKAKISRPESEESDRVVIIQPAKDKLPPTKPPAIKKKAEKKTMVMPRDTSVKRPCDATISDSESDMEETVHVFSKAKGKKKARVTPPVPPSTLPPTKFNPCDLPAPEISLHMRPVMSRPPLQMVCPDHPVYNSLRTHNTVPLATSMSLPSVPNQAPISVAVRPKPKMHKIPVGNQPDEYDPSRSSTHARDTLPTQVASGDACAHTIPEVVKQIAHALIPSLKGQPDAFLPPGIVKIAWSTHMEAQNSMYEQAMNSTNSEGQYQKPYLPSKAYPSNSFYQGF</sequence>
<gene>
    <name evidence="2" type="ORF">SERLA73DRAFT_154490</name>
</gene>
<proteinExistence type="predicted"/>
<feature type="compositionally biased region" description="Basic residues" evidence="1">
    <location>
        <begin position="158"/>
        <end position="167"/>
    </location>
</feature>
<evidence type="ECO:0000313" key="2">
    <source>
        <dbReference type="EMBL" id="EGN96027.1"/>
    </source>
</evidence>
<dbReference type="AlphaFoldDB" id="F8Q5Y9"/>
<name>F8Q5Y9_SERL3</name>
<dbReference type="HOGENOM" id="CLU_776505_0_0_1"/>
<accession>F8Q5Y9</accession>
<dbReference type="Proteomes" id="UP000008063">
    <property type="component" value="Unassembled WGS sequence"/>
</dbReference>
<evidence type="ECO:0000256" key="1">
    <source>
        <dbReference type="SAM" id="MobiDB-lite"/>
    </source>
</evidence>
<feature type="region of interest" description="Disordered" evidence="1">
    <location>
        <begin position="107"/>
        <end position="184"/>
    </location>
</feature>